<evidence type="ECO:0000256" key="12">
    <source>
        <dbReference type="SAM" id="SignalP"/>
    </source>
</evidence>
<dbReference type="InterPro" id="IPR017981">
    <property type="entry name" value="GPCR_2-like_7TM"/>
</dbReference>
<feature type="transmembrane region" description="Helical" evidence="11">
    <location>
        <begin position="393"/>
        <end position="417"/>
    </location>
</feature>
<feature type="disulfide bond" evidence="9">
    <location>
        <begin position="22"/>
        <end position="83"/>
    </location>
</feature>
<name>A0A482X6C6_LAOST</name>
<feature type="domain" description="FZ" evidence="13">
    <location>
        <begin position="22"/>
        <end position="138"/>
    </location>
</feature>
<dbReference type="PANTHER" id="PTHR11309:SF99">
    <property type="entry name" value="FRIZZLED-4"/>
    <property type="match status" value="1"/>
</dbReference>
<organism evidence="15 16">
    <name type="scientific">Laodelphax striatellus</name>
    <name type="common">Small brown planthopper</name>
    <name type="synonym">Delphax striatella</name>
    <dbReference type="NCBI Taxonomy" id="195883"/>
    <lineage>
        <taxon>Eukaryota</taxon>
        <taxon>Metazoa</taxon>
        <taxon>Ecdysozoa</taxon>
        <taxon>Arthropoda</taxon>
        <taxon>Hexapoda</taxon>
        <taxon>Insecta</taxon>
        <taxon>Pterygota</taxon>
        <taxon>Neoptera</taxon>
        <taxon>Paraneoptera</taxon>
        <taxon>Hemiptera</taxon>
        <taxon>Auchenorrhyncha</taxon>
        <taxon>Fulgoroidea</taxon>
        <taxon>Delphacidae</taxon>
        <taxon>Criomorphinae</taxon>
        <taxon>Laodelphax</taxon>
    </lineage>
</organism>
<dbReference type="Gene3D" id="1.10.2000.10">
    <property type="entry name" value="Frizzled cysteine-rich domain"/>
    <property type="match status" value="1"/>
</dbReference>
<feature type="transmembrane region" description="Helical" evidence="11">
    <location>
        <begin position="288"/>
        <end position="308"/>
    </location>
</feature>
<feature type="disulfide bond" evidence="9">
    <location>
        <begin position="67"/>
        <end position="105"/>
    </location>
</feature>
<evidence type="ECO:0000256" key="2">
    <source>
        <dbReference type="ARBA" id="ARBA00008077"/>
    </source>
</evidence>
<dbReference type="OrthoDB" id="6620015at2759"/>
<dbReference type="STRING" id="195883.A0A482X6C6"/>
<dbReference type="Proteomes" id="UP000291343">
    <property type="component" value="Unassembled WGS sequence"/>
</dbReference>
<evidence type="ECO:0000256" key="6">
    <source>
        <dbReference type="ARBA" id="ARBA00023136"/>
    </source>
</evidence>
<dbReference type="InterPro" id="IPR000539">
    <property type="entry name" value="Frizzled/Smoothened_7TM"/>
</dbReference>
<evidence type="ECO:0000256" key="8">
    <source>
        <dbReference type="ARBA" id="ARBA00023170"/>
    </source>
</evidence>
<protein>
    <submittedName>
        <fullName evidence="15">Uncharacterized protein</fullName>
    </submittedName>
</protein>
<feature type="transmembrane region" description="Helical" evidence="11">
    <location>
        <begin position="265"/>
        <end position="282"/>
    </location>
</feature>
<comment type="subcellular location">
    <subcellularLocation>
        <location evidence="1">Membrane</location>
        <topology evidence="1">Multi-pass membrane protein</topology>
    </subcellularLocation>
</comment>
<feature type="signal peptide" evidence="12">
    <location>
        <begin position="1"/>
        <end position="18"/>
    </location>
</feature>
<dbReference type="GO" id="GO:0016020">
    <property type="term" value="C:membrane"/>
    <property type="evidence" value="ECO:0007669"/>
    <property type="project" value="UniProtKB-SubCell"/>
</dbReference>
<evidence type="ECO:0000256" key="9">
    <source>
        <dbReference type="PROSITE-ProRule" id="PRU00090"/>
    </source>
</evidence>
<dbReference type="GO" id="GO:0035567">
    <property type="term" value="P:non-canonical Wnt signaling pathway"/>
    <property type="evidence" value="ECO:0007669"/>
    <property type="project" value="TreeGrafter"/>
</dbReference>
<dbReference type="GO" id="GO:0060070">
    <property type="term" value="P:canonical Wnt signaling pathway"/>
    <property type="evidence" value="ECO:0007669"/>
    <property type="project" value="TreeGrafter"/>
</dbReference>
<dbReference type="Gene3D" id="1.20.1070.10">
    <property type="entry name" value="Rhodopsin 7-helix transmembrane proteins"/>
    <property type="match status" value="1"/>
</dbReference>
<evidence type="ECO:0000259" key="13">
    <source>
        <dbReference type="PROSITE" id="PS50038"/>
    </source>
</evidence>
<keyword evidence="4 11" id="KW-0812">Transmembrane</keyword>
<gene>
    <name evidence="15" type="ORF">LSTR_LSTR000031</name>
</gene>
<keyword evidence="6 11" id="KW-0472">Membrane</keyword>
<feature type="transmembrane region" description="Helical" evidence="11">
    <location>
        <begin position="315"/>
        <end position="335"/>
    </location>
</feature>
<evidence type="ECO:0000256" key="3">
    <source>
        <dbReference type="ARBA" id="ARBA00022473"/>
    </source>
</evidence>
<evidence type="ECO:0000256" key="7">
    <source>
        <dbReference type="ARBA" id="ARBA00023157"/>
    </source>
</evidence>
<evidence type="ECO:0000259" key="14">
    <source>
        <dbReference type="PROSITE" id="PS50261"/>
    </source>
</evidence>
<dbReference type="SMART" id="SM00063">
    <property type="entry name" value="FRI"/>
    <property type="match status" value="1"/>
</dbReference>
<proteinExistence type="inferred from homology"/>
<feature type="domain" description="G-protein coupled receptors family 2 profile 2" evidence="14">
    <location>
        <begin position="182"/>
        <end position="380"/>
    </location>
</feature>
<keyword evidence="3" id="KW-0217">Developmental protein</keyword>
<dbReference type="GO" id="GO:0017147">
    <property type="term" value="F:Wnt-protein binding"/>
    <property type="evidence" value="ECO:0007669"/>
    <property type="project" value="TreeGrafter"/>
</dbReference>
<dbReference type="SMART" id="SM01330">
    <property type="entry name" value="Frizzled"/>
    <property type="match status" value="1"/>
</dbReference>
<evidence type="ECO:0000256" key="4">
    <source>
        <dbReference type="ARBA" id="ARBA00022692"/>
    </source>
</evidence>
<evidence type="ECO:0000313" key="15">
    <source>
        <dbReference type="EMBL" id="RZF41317.1"/>
    </source>
</evidence>
<dbReference type="InterPro" id="IPR036790">
    <property type="entry name" value="Frizzled_dom_sf"/>
</dbReference>
<keyword evidence="7 9" id="KW-1015">Disulfide bond</keyword>
<feature type="compositionally biased region" description="Pro residues" evidence="10">
    <location>
        <begin position="150"/>
        <end position="167"/>
    </location>
</feature>
<feature type="transmembrane region" description="Helical" evidence="11">
    <location>
        <begin position="223"/>
        <end position="244"/>
    </location>
</feature>
<dbReference type="PROSITE" id="PS50038">
    <property type="entry name" value="FZ"/>
    <property type="match status" value="1"/>
</dbReference>
<keyword evidence="8" id="KW-0675">Receptor</keyword>
<evidence type="ECO:0000256" key="1">
    <source>
        <dbReference type="ARBA" id="ARBA00004141"/>
    </source>
</evidence>
<dbReference type="InterPro" id="IPR020067">
    <property type="entry name" value="Frizzled_dom"/>
</dbReference>
<dbReference type="SMR" id="A0A482X6C6"/>
<feature type="transmembrane region" description="Helical" evidence="11">
    <location>
        <begin position="191"/>
        <end position="211"/>
    </location>
</feature>
<feature type="transmembrane region" description="Helical" evidence="11">
    <location>
        <begin position="437"/>
        <end position="463"/>
    </location>
</feature>
<feature type="disulfide bond" evidence="9">
    <location>
        <begin position="94"/>
        <end position="135"/>
    </location>
</feature>
<dbReference type="PRINTS" id="PR00489">
    <property type="entry name" value="FRIZZLED"/>
</dbReference>
<sequence>MSCVWLVVLVLAAAAAVAVEGCEVVRVEMCRGLGYNMTGMPNLAGHELQADADFTLQTFAPLVQYGCSARLHLLLCAVYVPMCTDKVAAPIGPCRPLCESVRARCLPVLQGFGFPWPAALDCARFPPDNDHRHMCMQGPPEPGAAAIPPAAGPRPLPPPPPPSPPFHRPCNASDAPAPLFTADQQHTASSWLALCALLATACPLLGLLAHLAAPAPSPPPPALLLHLAVCYAGAGLGWSARLLIGPASASASAAAFCHNRLLAHDLPAGHGCVLVFLLLYYFNNAASVWWVMTVLCWFLQTGLGWTPARIHNYSTFFHITAWVLPAVKTVLIVFMRRIDADELTGTCYVGNQDSTSLIGFVVVPQLACLMLVGSMLILGFLTSIGHSSRKGGCGGGSAVLALLYVACNGCVVATYFYELWNRHDWMLDLPPSPQSPRANLCIFLFRMSMPAVLGVVVGLCVCFSKSQWWNGIFWSMDSKQKQPVPTIPQDTIQYFPPPKRMHKTRNHRKHNGETLV</sequence>
<feature type="disulfide bond" evidence="9">
    <location>
        <begin position="98"/>
        <end position="122"/>
    </location>
</feature>
<comment type="similarity">
    <text evidence="2">Belongs to the G-protein coupled receptor Fz/Smo family.</text>
</comment>
<keyword evidence="16" id="KW-1185">Reference proteome</keyword>
<feature type="chain" id="PRO_5019782076" evidence="12">
    <location>
        <begin position="19"/>
        <end position="516"/>
    </location>
</feature>
<accession>A0A482X6C6</accession>
<dbReference type="AlphaFoldDB" id="A0A482X6C6"/>
<dbReference type="Pfam" id="PF01392">
    <property type="entry name" value="Fz"/>
    <property type="match status" value="1"/>
</dbReference>
<dbReference type="PROSITE" id="PS50261">
    <property type="entry name" value="G_PROTEIN_RECEP_F2_4"/>
    <property type="match status" value="1"/>
</dbReference>
<dbReference type="InParanoid" id="A0A482X6C6"/>
<dbReference type="SUPFAM" id="SSF63501">
    <property type="entry name" value="Frizzled cysteine-rich domain"/>
    <property type="match status" value="1"/>
</dbReference>
<dbReference type="InterPro" id="IPR015526">
    <property type="entry name" value="Frizzled/SFRP"/>
</dbReference>
<feature type="transmembrane region" description="Helical" evidence="11">
    <location>
        <begin position="355"/>
        <end position="381"/>
    </location>
</feature>
<feature type="region of interest" description="Disordered" evidence="10">
    <location>
        <begin position="144"/>
        <end position="168"/>
    </location>
</feature>
<dbReference type="Pfam" id="PF01534">
    <property type="entry name" value="Frizzled"/>
    <property type="match status" value="1"/>
</dbReference>
<keyword evidence="5 11" id="KW-1133">Transmembrane helix</keyword>
<feature type="disulfide bond" evidence="9">
    <location>
        <begin position="30"/>
        <end position="76"/>
    </location>
</feature>
<keyword evidence="12" id="KW-0732">Signal</keyword>
<dbReference type="GO" id="GO:0005615">
    <property type="term" value="C:extracellular space"/>
    <property type="evidence" value="ECO:0007669"/>
    <property type="project" value="TreeGrafter"/>
</dbReference>
<evidence type="ECO:0000256" key="5">
    <source>
        <dbReference type="ARBA" id="ARBA00022989"/>
    </source>
</evidence>
<dbReference type="PANTHER" id="PTHR11309">
    <property type="entry name" value="FRIZZLED"/>
    <property type="match status" value="1"/>
</dbReference>
<reference evidence="15 16" key="1">
    <citation type="journal article" date="2017" name="Gigascience">
        <title>Genome sequence of the small brown planthopper, Laodelphax striatellus.</title>
        <authorList>
            <person name="Zhu J."/>
            <person name="Jiang F."/>
            <person name="Wang X."/>
            <person name="Yang P."/>
            <person name="Bao Y."/>
            <person name="Zhao W."/>
            <person name="Wang W."/>
            <person name="Lu H."/>
            <person name="Wang Q."/>
            <person name="Cui N."/>
            <person name="Li J."/>
            <person name="Chen X."/>
            <person name="Luo L."/>
            <person name="Yu J."/>
            <person name="Kang L."/>
            <person name="Cui F."/>
        </authorList>
    </citation>
    <scope>NUCLEOTIDE SEQUENCE [LARGE SCALE GENOMIC DNA]</scope>
    <source>
        <strain evidence="15">Lst14</strain>
    </source>
</reference>
<evidence type="ECO:0000256" key="11">
    <source>
        <dbReference type="SAM" id="Phobius"/>
    </source>
</evidence>
<dbReference type="EMBL" id="QKKF02016774">
    <property type="protein sequence ID" value="RZF41317.1"/>
    <property type="molecule type" value="Genomic_DNA"/>
</dbReference>
<dbReference type="FunCoup" id="A0A482X6C6">
    <property type="interactions" value="241"/>
</dbReference>
<dbReference type="GO" id="GO:0004888">
    <property type="term" value="F:transmembrane signaling receptor activity"/>
    <property type="evidence" value="ECO:0007669"/>
    <property type="project" value="InterPro"/>
</dbReference>
<comment type="caution">
    <text evidence="15">The sequence shown here is derived from an EMBL/GenBank/DDBJ whole genome shotgun (WGS) entry which is preliminary data.</text>
</comment>
<evidence type="ECO:0000256" key="10">
    <source>
        <dbReference type="SAM" id="MobiDB-lite"/>
    </source>
</evidence>
<evidence type="ECO:0000313" key="16">
    <source>
        <dbReference type="Proteomes" id="UP000291343"/>
    </source>
</evidence>